<evidence type="ECO:0000256" key="7">
    <source>
        <dbReference type="SAM" id="Phobius"/>
    </source>
</evidence>
<organism evidence="9 10">
    <name type="scientific">Hymenobacter ginkgonis</name>
    <dbReference type="NCBI Taxonomy" id="2682976"/>
    <lineage>
        <taxon>Bacteria</taxon>
        <taxon>Pseudomonadati</taxon>
        <taxon>Bacteroidota</taxon>
        <taxon>Cytophagia</taxon>
        <taxon>Cytophagales</taxon>
        <taxon>Hymenobacteraceae</taxon>
        <taxon>Hymenobacter</taxon>
    </lineage>
</organism>
<dbReference type="SUPFAM" id="SSF144091">
    <property type="entry name" value="Rhomboid-like"/>
    <property type="match status" value="1"/>
</dbReference>
<keyword evidence="5 7" id="KW-1133">Transmembrane helix</keyword>
<dbReference type="InterPro" id="IPR035952">
    <property type="entry name" value="Rhomboid-like_sf"/>
</dbReference>
<evidence type="ECO:0000259" key="8">
    <source>
        <dbReference type="Pfam" id="PF01694"/>
    </source>
</evidence>
<gene>
    <name evidence="9" type="ORF">GO988_20020</name>
</gene>
<protein>
    <submittedName>
        <fullName evidence="9">Rhomboid family intramembrane serine protease</fullName>
    </submittedName>
</protein>
<dbReference type="PANTHER" id="PTHR43731:SF14">
    <property type="entry name" value="PRESENILIN-ASSOCIATED RHOMBOID-LIKE PROTEIN, MITOCHONDRIAL"/>
    <property type="match status" value="1"/>
</dbReference>
<dbReference type="Proteomes" id="UP000441336">
    <property type="component" value="Unassembled WGS sequence"/>
</dbReference>
<evidence type="ECO:0000256" key="5">
    <source>
        <dbReference type="ARBA" id="ARBA00022989"/>
    </source>
</evidence>
<dbReference type="PANTHER" id="PTHR43731">
    <property type="entry name" value="RHOMBOID PROTEASE"/>
    <property type="match status" value="1"/>
</dbReference>
<evidence type="ECO:0000256" key="1">
    <source>
        <dbReference type="ARBA" id="ARBA00004141"/>
    </source>
</evidence>
<dbReference type="InterPro" id="IPR050925">
    <property type="entry name" value="Rhomboid_protease_S54"/>
</dbReference>
<proteinExistence type="inferred from homology"/>
<comment type="subcellular location">
    <subcellularLocation>
        <location evidence="1">Membrane</location>
        <topology evidence="1">Multi-pass membrane protein</topology>
    </subcellularLocation>
</comment>
<feature type="transmembrane region" description="Helical" evidence="7">
    <location>
        <begin position="242"/>
        <end position="260"/>
    </location>
</feature>
<dbReference type="AlphaFoldDB" id="A0A7K1TJW5"/>
<keyword evidence="6 7" id="KW-0472">Membrane</keyword>
<evidence type="ECO:0000313" key="9">
    <source>
        <dbReference type="EMBL" id="MVN78626.1"/>
    </source>
</evidence>
<feature type="domain" description="Peptidase S54 rhomboid" evidence="8">
    <location>
        <begin position="46"/>
        <end position="103"/>
    </location>
</feature>
<evidence type="ECO:0000256" key="6">
    <source>
        <dbReference type="ARBA" id="ARBA00023136"/>
    </source>
</evidence>
<feature type="domain" description="Peptidase S54 rhomboid" evidence="8">
    <location>
        <begin position="172"/>
        <end position="256"/>
    </location>
</feature>
<dbReference type="GO" id="GO:0016020">
    <property type="term" value="C:membrane"/>
    <property type="evidence" value="ECO:0007669"/>
    <property type="project" value="UniProtKB-SubCell"/>
</dbReference>
<accession>A0A7K1TJW5</accession>
<dbReference type="Pfam" id="PF01694">
    <property type="entry name" value="Rhomboid"/>
    <property type="match status" value="2"/>
</dbReference>
<feature type="transmembrane region" description="Helical" evidence="7">
    <location>
        <begin position="213"/>
        <end position="230"/>
    </location>
</feature>
<comment type="similarity">
    <text evidence="2">Belongs to the peptidase S54 family.</text>
</comment>
<feature type="transmembrane region" description="Helical" evidence="7">
    <location>
        <begin position="88"/>
        <end position="106"/>
    </location>
</feature>
<keyword evidence="3 7" id="KW-0812">Transmembrane</keyword>
<evidence type="ECO:0000256" key="3">
    <source>
        <dbReference type="ARBA" id="ARBA00022692"/>
    </source>
</evidence>
<dbReference type="Gene3D" id="1.20.1540.10">
    <property type="entry name" value="Rhomboid-like"/>
    <property type="match status" value="1"/>
</dbReference>
<name>A0A7K1TJW5_9BACT</name>
<evidence type="ECO:0000256" key="4">
    <source>
        <dbReference type="ARBA" id="ARBA00022801"/>
    </source>
</evidence>
<dbReference type="EMBL" id="WQKZ01000006">
    <property type="protein sequence ID" value="MVN78626.1"/>
    <property type="molecule type" value="Genomic_DNA"/>
</dbReference>
<keyword evidence="10" id="KW-1185">Reference proteome</keyword>
<comment type="caution">
    <text evidence="9">The sequence shown here is derived from an EMBL/GenBank/DDBJ whole genome shotgun (WGS) entry which is preliminary data.</text>
</comment>
<keyword evidence="9" id="KW-0645">Protease</keyword>
<dbReference type="GO" id="GO:0004252">
    <property type="term" value="F:serine-type endopeptidase activity"/>
    <property type="evidence" value="ECO:0007669"/>
    <property type="project" value="InterPro"/>
</dbReference>
<dbReference type="InterPro" id="IPR022764">
    <property type="entry name" value="Peptidase_S54_rhomboid_dom"/>
</dbReference>
<dbReference type="GO" id="GO:0006508">
    <property type="term" value="P:proteolysis"/>
    <property type="evidence" value="ECO:0007669"/>
    <property type="project" value="UniProtKB-KW"/>
</dbReference>
<feature type="transmembrane region" description="Helical" evidence="7">
    <location>
        <begin position="181"/>
        <end position="201"/>
    </location>
</feature>
<dbReference type="RefSeq" id="WP_157568942.1">
    <property type="nucleotide sequence ID" value="NZ_WQKZ01000006.1"/>
</dbReference>
<evidence type="ECO:0000256" key="2">
    <source>
        <dbReference type="ARBA" id="ARBA00009045"/>
    </source>
</evidence>
<keyword evidence="4" id="KW-0378">Hydrolase</keyword>
<sequence length="268" mass="30294">MFNITPTVRNLLLANLAIYLLQVNVRLNPSLTQLGSLYPLGSPFLHFWQFFTYMFLHDPGNWMHLIGNMFALISFGPMLEQRWGGQRFLAFWLMCGVGAGVIYEGVRAYELHQIEVAYHDVLASPNAGEFAQFMEKVGFKREVYEAAGDALQRNPNDHALQQAVIDNVKQLHESIFNAPNGGMLGASGAVFGVLFAFAYLFPNTELRLIFPPIPIKAKYFVFFYALFELYTGVHRAPGDSVAHFAHIGGLLIAFIILKFWESGRARFY</sequence>
<evidence type="ECO:0000313" key="10">
    <source>
        <dbReference type="Proteomes" id="UP000441336"/>
    </source>
</evidence>
<reference evidence="9 10" key="1">
    <citation type="submission" date="2019-12" db="EMBL/GenBank/DDBJ databases">
        <title>Hymenobacter sp. HMF4947 Genome sequencing and assembly.</title>
        <authorList>
            <person name="Kang H."/>
            <person name="Cha I."/>
            <person name="Kim H."/>
            <person name="Joh K."/>
        </authorList>
    </citation>
    <scope>NUCLEOTIDE SEQUENCE [LARGE SCALE GENOMIC DNA]</scope>
    <source>
        <strain evidence="9 10">HMF4947</strain>
    </source>
</reference>